<dbReference type="PROSITE" id="PS50835">
    <property type="entry name" value="IG_LIKE"/>
    <property type="match status" value="1"/>
</dbReference>
<dbReference type="Proteomes" id="UP001055200">
    <property type="component" value="Chromosome"/>
</dbReference>
<evidence type="ECO:0000259" key="1">
    <source>
        <dbReference type="PROSITE" id="PS50835"/>
    </source>
</evidence>
<organism evidence="2 3">
    <name type="scientific">Mycolicibacillus parakoreensis</name>
    <dbReference type="NCBI Taxonomy" id="1069221"/>
    <lineage>
        <taxon>Bacteria</taxon>
        <taxon>Bacillati</taxon>
        <taxon>Actinomycetota</taxon>
        <taxon>Actinomycetes</taxon>
        <taxon>Mycobacteriales</taxon>
        <taxon>Mycobacteriaceae</taxon>
        <taxon>Mycolicibacillus</taxon>
    </lineage>
</organism>
<feature type="domain" description="Ig-like" evidence="1">
    <location>
        <begin position="88"/>
        <end position="129"/>
    </location>
</feature>
<evidence type="ECO:0000313" key="3">
    <source>
        <dbReference type="Proteomes" id="UP001055200"/>
    </source>
</evidence>
<name>A0ABY3U6M7_9MYCO</name>
<accession>A0ABY3U6M7</accession>
<evidence type="ECO:0000313" key="2">
    <source>
        <dbReference type="EMBL" id="ULN53756.1"/>
    </source>
</evidence>
<proteinExistence type="predicted"/>
<dbReference type="Pfam" id="PF13924">
    <property type="entry name" value="Lipocalin_5"/>
    <property type="match status" value="2"/>
</dbReference>
<gene>
    <name evidence="2" type="ORF">MIU77_05475</name>
</gene>
<dbReference type="InterPro" id="IPR024311">
    <property type="entry name" value="Lipocalin-like"/>
</dbReference>
<sequence length="129" mass="13592">MGLADAMLGGWHLESFHAVDVDTGAASTPLGERPQGLILYTADGHMSAQLARADGSGYLAYGGRFRVEADADGSTATVHHDVMMATVPELLASPQLRHAHLDGDRLTLAATTTGAGGAPRRATLTWRRR</sequence>
<protein>
    <submittedName>
        <fullName evidence="2">Lipocalin-like domain-containing protein</fullName>
    </submittedName>
</protein>
<dbReference type="InterPro" id="IPR007110">
    <property type="entry name" value="Ig-like_dom"/>
</dbReference>
<dbReference type="RefSeq" id="WP_240172001.1">
    <property type="nucleotide sequence ID" value="NZ_CP092365.1"/>
</dbReference>
<reference evidence="2" key="1">
    <citation type="submission" date="2022-08" db="EMBL/GenBank/DDBJ databases">
        <title>Complete genome sequence of 14 non-tuberculosis mycobacteria type-strains.</title>
        <authorList>
            <person name="Igarashi Y."/>
            <person name="Osugi A."/>
            <person name="Mitarai S."/>
        </authorList>
    </citation>
    <scope>NUCLEOTIDE SEQUENCE</scope>
    <source>
        <strain evidence="2">DSM 45575</strain>
    </source>
</reference>
<dbReference type="EMBL" id="CP092365">
    <property type="protein sequence ID" value="ULN53756.1"/>
    <property type="molecule type" value="Genomic_DNA"/>
</dbReference>
<keyword evidence="3" id="KW-1185">Reference proteome</keyword>